<protein>
    <submittedName>
        <fullName evidence="1">Uncharacterized protein</fullName>
    </submittedName>
</protein>
<dbReference type="EMBL" id="UINC01170303">
    <property type="protein sequence ID" value="SVD74279.1"/>
    <property type="molecule type" value="Genomic_DNA"/>
</dbReference>
<evidence type="ECO:0000313" key="1">
    <source>
        <dbReference type="EMBL" id="SVD74279.1"/>
    </source>
</evidence>
<sequence>VTPQTLIFIFSKLAFKYGAGNCNYRGRAKVEKGYCC</sequence>
<name>A0A382XTU2_9ZZZZ</name>
<dbReference type="AlphaFoldDB" id="A0A382XTU2"/>
<accession>A0A382XTU2</accession>
<proteinExistence type="predicted"/>
<gene>
    <name evidence="1" type="ORF">METZ01_LOCUS427133</name>
</gene>
<reference evidence="1" key="1">
    <citation type="submission" date="2018-05" db="EMBL/GenBank/DDBJ databases">
        <authorList>
            <person name="Lanie J.A."/>
            <person name="Ng W.-L."/>
            <person name="Kazmierczak K.M."/>
            <person name="Andrzejewski T.M."/>
            <person name="Davidsen T.M."/>
            <person name="Wayne K.J."/>
            <person name="Tettelin H."/>
            <person name="Glass J.I."/>
            <person name="Rusch D."/>
            <person name="Podicherti R."/>
            <person name="Tsui H.-C.T."/>
            <person name="Winkler M.E."/>
        </authorList>
    </citation>
    <scope>NUCLEOTIDE SEQUENCE</scope>
</reference>
<organism evidence="1">
    <name type="scientific">marine metagenome</name>
    <dbReference type="NCBI Taxonomy" id="408172"/>
    <lineage>
        <taxon>unclassified sequences</taxon>
        <taxon>metagenomes</taxon>
        <taxon>ecological metagenomes</taxon>
    </lineage>
</organism>
<feature type="non-terminal residue" evidence="1">
    <location>
        <position position="1"/>
    </location>
</feature>